<dbReference type="SUPFAM" id="SSF69721">
    <property type="entry name" value="DsrC, the gamma subunit of dissimilatory sulfite reductase"/>
    <property type="match status" value="1"/>
</dbReference>
<dbReference type="InterPro" id="IPR042072">
    <property type="entry name" value="DsrC-like_C"/>
</dbReference>
<dbReference type="InterPro" id="IPR043163">
    <property type="entry name" value="DsrC-like_N"/>
</dbReference>
<evidence type="ECO:0000313" key="5">
    <source>
        <dbReference type="EMBL" id="SFI65341.1"/>
    </source>
</evidence>
<dbReference type="PIRSF" id="PIRSF006223">
    <property type="entry name" value="DsrC_TusE"/>
    <property type="match status" value="1"/>
</dbReference>
<dbReference type="OrthoDB" id="9786347at2"/>
<dbReference type="Gene3D" id="1.10.10.370">
    <property type="entry name" value="DsrC-like protein, C-terminal domain"/>
    <property type="match status" value="1"/>
</dbReference>
<evidence type="ECO:0000256" key="3">
    <source>
        <dbReference type="ARBA" id="ARBA00022490"/>
    </source>
</evidence>
<keyword evidence="6" id="KW-1185">Reference proteome</keyword>
<dbReference type="Gene3D" id="3.30.1420.10">
    <property type="match status" value="1"/>
</dbReference>
<evidence type="ECO:0000313" key="6">
    <source>
        <dbReference type="Proteomes" id="UP000198649"/>
    </source>
</evidence>
<dbReference type="PANTHER" id="PTHR37010:SF1">
    <property type="entry name" value="SULFURTRANSFERASE TUSE"/>
    <property type="match status" value="1"/>
</dbReference>
<dbReference type="Proteomes" id="UP000198649">
    <property type="component" value="Unassembled WGS sequence"/>
</dbReference>
<protein>
    <submittedName>
        <fullName evidence="5">tRNA 2-thiouridine synthesizing protein E</fullName>
    </submittedName>
</protein>
<reference evidence="5 6" key="1">
    <citation type="submission" date="2016-10" db="EMBL/GenBank/DDBJ databases">
        <authorList>
            <person name="de Groot N.N."/>
        </authorList>
    </citation>
    <scope>NUCLEOTIDE SEQUENCE [LARGE SCALE GENOMIC DNA]</scope>
    <source>
        <strain evidence="5 6">CGMCC 1.11156</strain>
    </source>
</reference>
<organism evidence="5 6">
    <name type="scientific">Nocardioides psychrotolerans</name>
    <dbReference type="NCBI Taxonomy" id="1005945"/>
    <lineage>
        <taxon>Bacteria</taxon>
        <taxon>Bacillati</taxon>
        <taxon>Actinomycetota</taxon>
        <taxon>Actinomycetes</taxon>
        <taxon>Propionibacteriales</taxon>
        <taxon>Nocardioidaceae</taxon>
        <taxon>Nocardioides</taxon>
    </lineage>
</organism>
<accession>A0A1I3JYM4</accession>
<dbReference type="AlphaFoldDB" id="A0A1I3JYM4"/>
<comment type="subcellular location">
    <subcellularLocation>
        <location evidence="1">Cytoplasm</location>
    </subcellularLocation>
</comment>
<name>A0A1I3JYM4_9ACTN</name>
<gene>
    <name evidence="5" type="ORF">SAMN05216561_11176</name>
</gene>
<dbReference type="InterPro" id="IPR007453">
    <property type="entry name" value="DsrC/TusE"/>
</dbReference>
<evidence type="ECO:0000256" key="1">
    <source>
        <dbReference type="ARBA" id="ARBA00004496"/>
    </source>
</evidence>
<feature type="active site" description="Cysteine persulfide intermediate" evidence="4">
    <location>
        <position position="103"/>
    </location>
</feature>
<keyword evidence="3" id="KW-0963">Cytoplasm</keyword>
<dbReference type="EMBL" id="FOQG01000011">
    <property type="protein sequence ID" value="SFI65341.1"/>
    <property type="molecule type" value="Genomic_DNA"/>
</dbReference>
<dbReference type="GO" id="GO:0097163">
    <property type="term" value="F:sulfur carrier activity"/>
    <property type="evidence" value="ECO:0007669"/>
    <property type="project" value="TreeGrafter"/>
</dbReference>
<dbReference type="GO" id="GO:0002143">
    <property type="term" value="P:tRNA wobble position uridine thiolation"/>
    <property type="evidence" value="ECO:0007669"/>
    <property type="project" value="TreeGrafter"/>
</dbReference>
<dbReference type="STRING" id="1005945.SAMN05216561_11176"/>
<sequence>MSTTTIDGRTIHVDQEGFLTEPAEWDEDMARSLSALLGIELDERHWKILRFLRADHASTGETPTLRRVSTSLQVPMKELFQLFPTKPAKKMAYVAGLPKPRGCV</sequence>
<dbReference type="NCBIfam" id="TIGR03342">
    <property type="entry name" value="dsrC_tusE_dsvC"/>
    <property type="match status" value="1"/>
</dbReference>
<comment type="similarity">
    <text evidence="2">Belongs to the DsrC/TusE family.</text>
</comment>
<evidence type="ECO:0000256" key="2">
    <source>
        <dbReference type="ARBA" id="ARBA00005718"/>
    </source>
</evidence>
<dbReference type="GO" id="GO:0005737">
    <property type="term" value="C:cytoplasm"/>
    <property type="evidence" value="ECO:0007669"/>
    <property type="project" value="UniProtKB-SubCell"/>
</dbReference>
<evidence type="ECO:0000256" key="4">
    <source>
        <dbReference type="PIRSR" id="PIRSR006223-50"/>
    </source>
</evidence>
<dbReference type="RefSeq" id="WP_091114489.1">
    <property type="nucleotide sequence ID" value="NZ_BKAF01000013.1"/>
</dbReference>
<dbReference type="InterPro" id="IPR025526">
    <property type="entry name" value="DsrC-like_dom_sf"/>
</dbReference>
<proteinExistence type="inferred from homology"/>
<dbReference type="Pfam" id="PF04358">
    <property type="entry name" value="DsrC"/>
    <property type="match status" value="1"/>
</dbReference>
<dbReference type="PANTHER" id="PTHR37010">
    <property type="entry name" value="SULFURTRANSFERASE TUSE"/>
    <property type="match status" value="1"/>
</dbReference>